<dbReference type="EMBL" id="BRLH01000001">
    <property type="protein sequence ID" value="GKX54300.1"/>
    <property type="molecule type" value="Genomic_DNA"/>
</dbReference>
<dbReference type="InterPro" id="IPR036709">
    <property type="entry name" value="Autotransporte_beta_dom_sf"/>
</dbReference>
<dbReference type="AlphaFoldDB" id="A0AAV5MWT4"/>
<dbReference type="Proteomes" id="UP001058124">
    <property type="component" value="Unassembled WGS sequence"/>
</dbReference>
<protein>
    <submittedName>
        <fullName evidence="3">Autotransporter</fullName>
    </submittedName>
</protein>
<dbReference type="SUPFAM" id="SSF103515">
    <property type="entry name" value="Autotransporter"/>
    <property type="match status" value="1"/>
</dbReference>
<dbReference type="InterPro" id="IPR005546">
    <property type="entry name" value="Autotransporte_beta"/>
</dbReference>
<dbReference type="InterPro" id="IPR024973">
    <property type="entry name" value="ESPR"/>
</dbReference>
<dbReference type="SMART" id="SM00710">
    <property type="entry name" value="PbH1"/>
    <property type="match status" value="11"/>
</dbReference>
<dbReference type="InterPro" id="IPR006626">
    <property type="entry name" value="PbH1"/>
</dbReference>
<evidence type="ECO:0000256" key="1">
    <source>
        <dbReference type="ARBA" id="ARBA00023026"/>
    </source>
</evidence>
<dbReference type="PANTHER" id="PTHR35037">
    <property type="entry name" value="C-TERMINAL REGION OF AIDA-LIKE PROTEIN"/>
    <property type="match status" value="1"/>
</dbReference>
<dbReference type="PANTHER" id="PTHR35037:SF3">
    <property type="entry name" value="C-TERMINAL REGION OF AIDA-LIKE PROTEIN"/>
    <property type="match status" value="1"/>
</dbReference>
<proteinExistence type="predicted"/>
<dbReference type="InterPro" id="IPR011050">
    <property type="entry name" value="Pectin_lyase_fold/virulence"/>
</dbReference>
<evidence type="ECO:0000313" key="4">
    <source>
        <dbReference type="Proteomes" id="UP001058124"/>
    </source>
</evidence>
<reference evidence="3" key="1">
    <citation type="submission" date="2022-06" db="EMBL/GenBank/DDBJ databases">
        <title>Draft genome sequences of Leminorella grimontii str. JCM5902.</title>
        <authorList>
            <person name="Wakabayashi Y."/>
            <person name="Kojima K."/>
        </authorList>
    </citation>
    <scope>NUCLEOTIDE SEQUENCE</scope>
    <source>
        <strain evidence="3">JCM 5902</strain>
    </source>
</reference>
<accession>A0AAV5MWT4</accession>
<dbReference type="Pfam" id="PF03797">
    <property type="entry name" value="Autotransporter"/>
    <property type="match status" value="1"/>
</dbReference>
<dbReference type="NCBIfam" id="TIGR01414">
    <property type="entry name" value="autotrans_barl"/>
    <property type="match status" value="1"/>
</dbReference>
<dbReference type="Gene3D" id="2.40.128.130">
    <property type="entry name" value="Autotransporter beta-domain"/>
    <property type="match status" value="1"/>
</dbReference>
<dbReference type="SUPFAM" id="SSF51126">
    <property type="entry name" value="Pectin lyase-like"/>
    <property type="match status" value="1"/>
</dbReference>
<organism evidence="3 4">
    <name type="scientific">Leminorella grimontii</name>
    <dbReference type="NCBI Taxonomy" id="82981"/>
    <lineage>
        <taxon>Bacteria</taxon>
        <taxon>Pseudomonadati</taxon>
        <taxon>Pseudomonadota</taxon>
        <taxon>Gammaproteobacteria</taxon>
        <taxon>Enterobacterales</taxon>
        <taxon>Budviciaceae</taxon>
        <taxon>Leminorella</taxon>
    </lineage>
</organism>
<sequence length="1209" mass="123046">MNKIYRIIWNHSLGQWVVASEFSRGKKKSALSALKTALCCGVIAASLPIGNACAADYTLTITNQQTFNTPLLLTGIPATPSGLLINGAGDATFNAPLTVSTSGASAYAVAIEGPNAILTINQNASQRNLLETTGIGSFGVSVKDGVLKLYNTDVVTSGGGAVGVSVNAGKATLTDVSIKANYSGTSAEGALATKGLLVNNGGEATVTGGEISTAHWYSDAVGIGGSGATQASHVSITDTAISTSGASAASGVRLYDGLSSFEMKGGSITTTGAGQSAGVISDVAGNRVSIDGTIIRVSGDTSRGVSVSGDVTIKNADIKTTGASGYGIFSGSGSLNVSNTKIETGKNAIIGGKHNASAIYIGPNVQTTLDNVELITNGKNSHGVWINGTAPGTAKTVVTNSEFNMKNADSYGFALFYGNVEVSDSQITINSTGGGGIYATNRSSAVADNVTVVTKGASSHGVYASSNSSVNVKNSEVTTTGKGAFGVYASTASSAVLDGVDVTVSGAGATGSRAGGVVANGSGTTVSTKGGTITVSSNSADGVRAEASASAVLRGGTVKATGDDSSAVRANGVDSSIEAVGSTLETAGSNAFAVTAINAGQVKLDGAIVNTQGNSAHGAAVLGDGSAIEGRNLSVATYGSDAAGIFIHDASLSAGKVNLTDSAVNSAQSDGVLVSSSVGDITLTNASVSGSANALNAMDNALVTLTAKGSTLKGDLLTSTDSTANVDLSARSLLNGAAHGVTSLRMDDSLWQMTADSDVDKFVINSASVVFNPPAPGAFKTLKINTLSGNGGSFVLNTVLNEGGINTQTDKVHVTTGASGDHVLIIKNAGGMGALTVGDGIEVVQIDGASSVGFTLGNTVSAGAYEYLLYQGGAADADNWYLRSFYQAPSVPDPDAEPTPAENVIYRPEVAGYVAAPYLNQQYGFDIIGTYHERVGDTVIRRGDQSWARMGGQHRTNDADRFSYKSDSWFVQFGHDLYQDVSAEGTQINAGVMATLGSQDTDAQDRTRSLDARLSRDTGSVVSDGYSLGGYYTRMAQDGGYLDLVGQGTFYHNKYKSDRDATQNGYGIVASAEVGKPFALGGNMSLEPQLQLMYQYLSLKDFDDDVGDVDGVSAHAGLARGGLRLSYDATTVKPYVLMDVVQRLGADTAVNVGGTNISADLTDAWWQTGAGVSVQLAEDTQVYADAKYQRGFDGNMEGYGGRLGIKVSF</sequence>
<gene>
    <name evidence="3" type="primary">yapE</name>
    <name evidence="3" type="ORF">SOASR030_04120</name>
</gene>
<dbReference type="Pfam" id="PF18883">
    <property type="entry name" value="AC_1"/>
    <property type="match status" value="1"/>
</dbReference>
<dbReference type="InterPro" id="IPR006315">
    <property type="entry name" value="OM_autotransptr_brl_dom"/>
</dbReference>
<dbReference type="SMART" id="SM00869">
    <property type="entry name" value="Autotransporter"/>
    <property type="match status" value="1"/>
</dbReference>
<keyword evidence="4" id="KW-1185">Reference proteome</keyword>
<name>A0AAV5MWT4_9GAMM</name>
<dbReference type="InterPro" id="IPR043990">
    <property type="entry name" value="AC_1"/>
</dbReference>
<dbReference type="CDD" id="cd00253">
    <property type="entry name" value="PL_Passenger_AT"/>
    <property type="match status" value="1"/>
</dbReference>
<dbReference type="PROSITE" id="PS51208">
    <property type="entry name" value="AUTOTRANSPORTER"/>
    <property type="match status" value="1"/>
</dbReference>
<dbReference type="RefSeq" id="WP_027272882.1">
    <property type="nucleotide sequence ID" value="NZ_BRLH01000001.1"/>
</dbReference>
<keyword evidence="1" id="KW-0843">Virulence</keyword>
<dbReference type="Gene3D" id="2.160.20.20">
    <property type="match status" value="2"/>
</dbReference>
<dbReference type="InterPro" id="IPR012332">
    <property type="entry name" value="Autotransporter_pectin_lyase_C"/>
</dbReference>
<feature type="domain" description="Autotransporter" evidence="2">
    <location>
        <begin position="939"/>
        <end position="1209"/>
    </location>
</feature>
<dbReference type="GO" id="GO:0019867">
    <property type="term" value="C:outer membrane"/>
    <property type="evidence" value="ECO:0007669"/>
    <property type="project" value="InterPro"/>
</dbReference>
<comment type="caution">
    <text evidence="3">The sequence shown here is derived from an EMBL/GenBank/DDBJ whole genome shotgun (WGS) entry which is preliminary data.</text>
</comment>
<dbReference type="InterPro" id="IPR051551">
    <property type="entry name" value="Autotransporter_adhesion"/>
</dbReference>
<dbReference type="Pfam" id="PF13018">
    <property type="entry name" value="ESPR"/>
    <property type="match status" value="1"/>
</dbReference>
<evidence type="ECO:0000313" key="3">
    <source>
        <dbReference type="EMBL" id="GKX54300.1"/>
    </source>
</evidence>
<evidence type="ECO:0000259" key="2">
    <source>
        <dbReference type="PROSITE" id="PS51208"/>
    </source>
</evidence>